<evidence type="ECO:0000313" key="2">
    <source>
        <dbReference type="EMBL" id="UQC84403.1"/>
    </source>
</evidence>
<gene>
    <name evidence="2" type="ORF">CLUP02_09900</name>
</gene>
<dbReference type="EMBL" id="CP019477">
    <property type="protein sequence ID" value="UQC84403.1"/>
    <property type="molecule type" value="Genomic_DNA"/>
</dbReference>
<evidence type="ECO:0000313" key="3">
    <source>
        <dbReference type="Proteomes" id="UP000830671"/>
    </source>
</evidence>
<dbReference type="Proteomes" id="UP000830671">
    <property type="component" value="Chromosome 5"/>
</dbReference>
<sequence>MVPNSIIIREAKTRGKHADARLVSADLDVLRTRDRLLSQPSQSLSLNDFVETRTPTSFLNRGEKTSYDEEHGPNIRPPSCQTLHVRGAGTLGMLENLPGSFRHVRSVAAGAGFSRGNLSPGDPGRPLMKRLSGCKGRPRKSGNGMCDEMEIGLVSVPGQMHRYRCDANDDDAEPYEPEGITLRILQATVIDAKLRSLLSGGSVLPSSAPFFRPLLPAVNLPSQGHVRSHATNTDLDSSMHALAGEKAVVCFFTQPQCLPARLYECSVRGALRVLDFSVRLKREQGVGLESKRDPRLMEKGHHRPLQFAFPVAPDNHKQALYRVSTLSYAIEPSIQVHSSLLRKRMTRYVEQGWQERLSVSQLLSTPDSAVHFYDDHFPPLPEFERYLAEISPPRGPKY</sequence>
<proteinExistence type="predicted"/>
<accession>A0A9Q8SVU6</accession>
<dbReference type="KEGG" id="clup:CLUP02_09900"/>
<protein>
    <submittedName>
        <fullName evidence="2">Uncharacterized protein</fullName>
    </submittedName>
</protein>
<dbReference type="AlphaFoldDB" id="A0A9Q8SVU6"/>
<keyword evidence="3" id="KW-1185">Reference proteome</keyword>
<feature type="region of interest" description="Disordered" evidence="1">
    <location>
        <begin position="115"/>
        <end position="146"/>
    </location>
</feature>
<evidence type="ECO:0000256" key="1">
    <source>
        <dbReference type="SAM" id="MobiDB-lite"/>
    </source>
</evidence>
<reference evidence="2" key="1">
    <citation type="journal article" date="2021" name="Mol. Plant Microbe Interact.">
        <title>Complete Genome Sequence of the Plant-Pathogenic Fungus Colletotrichum lupini.</title>
        <authorList>
            <person name="Baroncelli R."/>
            <person name="Pensec F."/>
            <person name="Da Lio D."/>
            <person name="Boufleur T."/>
            <person name="Vicente I."/>
            <person name="Sarrocco S."/>
            <person name="Picot A."/>
            <person name="Baraldi E."/>
            <person name="Sukno S."/>
            <person name="Thon M."/>
            <person name="Le Floch G."/>
        </authorList>
    </citation>
    <scope>NUCLEOTIDE SEQUENCE</scope>
    <source>
        <strain evidence="2">IMI 504893</strain>
    </source>
</reference>
<name>A0A9Q8SVU6_9PEZI</name>
<dbReference type="RefSeq" id="XP_049146020.1">
    <property type="nucleotide sequence ID" value="XM_049288876.1"/>
</dbReference>
<dbReference type="GeneID" id="73343886"/>
<organism evidence="2 3">
    <name type="scientific">Colletotrichum lupini</name>
    <dbReference type="NCBI Taxonomy" id="145971"/>
    <lineage>
        <taxon>Eukaryota</taxon>
        <taxon>Fungi</taxon>
        <taxon>Dikarya</taxon>
        <taxon>Ascomycota</taxon>
        <taxon>Pezizomycotina</taxon>
        <taxon>Sordariomycetes</taxon>
        <taxon>Hypocreomycetidae</taxon>
        <taxon>Glomerellales</taxon>
        <taxon>Glomerellaceae</taxon>
        <taxon>Colletotrichum</taxon>
        <taxon>Colletotrichum acutatum species complex</taxon>
    </lineage>
</organism>